<name>A0A2R5GEX9_9STRA</name>
<comment type="similarity">
    <text evidence="2 13">Belongs to the class-I aminoacyl-tRNA synthetase family.</text>
</comment>
<evidence type="ECO:0000256" key="5">
    <source>
        <dbReference type="ARBA" id="ARBA00022490"/>
    </source>
</evidence>
<keyword evidence="10 13" id="KW-0030">Aminoacyl-tRNA synthetase</keyword>
<dbReference type="InterPro" id="IPR008909">
    <property type="entry name" value="DALR_anticod-bd"/>
</dbReference>
<evidence type="ECO:0000256" key="13">
    <source>
        <dbReference type="RuleBase" id="RU363038"/>
    </source>
</evidence>
<dbReference type="SMART" id="SM01016">
    <property type="entry name" value="Arg_tRNA_synt_N"/>
    <property type="match status" value="1"/>
</dbReference>
<dbReference type="EC" id="6.1.1.19" evidence="4"/>
<evidence type="ECO:0000256" key="11">
    <source>
        <dbReference type="ARBA" id="ARBA00033033"/>
    </source>
</evidence>
<dbReference type="InterPro" id="IPR001412">
    <property type="entry name" value="aa-tRNA-synth_I_CS"/>
</dbReference>
<dbReference type="Gene3D" id="1.10.730.10">
    <property type="entry name" value="Isoleucyl-tRNA Synthetase, Domain 1"/>
    <property type="match status" value="1"/>
</dbReference>
<feature type="domain" description="DALR anticodon binding" evidence="14">
    <location>
        <begin position="662"/>
        <end position="792"/>
    </location>
</feature>
<evidence type="ECO:0000256" key="9">
    <source>
        <dbReference type="ARBA" id="ARBA00022917"/>
    </source>
</evidence>
<dbReference type="SUPFAM" id="SSF55190">
    <property type="entry name" value="Arginyl-tRNA synthetase (ArgRS), N-terminal 'additional' domain"/>
    <property type="match status" value="1"/>
</dbReference>
<dbReference type="FunFam" id="3.40.50.620:FF:000116">
    <property type="entry name" value="Arginine--tRNA ligase"/>
    <property type="match status" value="1"/>
</dbReference>
<dbReference type="InterPro" id="IPR035684">
    <property type="entry name" value="ArgRS_core"/>
</dbReference>
<gene>
    <name evidence="16" type="ORF">FCC1311_053682</name>
</gene>
<dbReference type="OrthoDB" id="68056at2759"/>
<dbReference type="Pfam" id="PF00750">
    <property type="entry name" value="tRNA-synt_1d"/>
    <property type="match status" value="1"/>
</dbReference>
<dbReference type="InterPro" id="IPR036695">
    <property type="entry name" value="Arg-tRNA-synth_N_sf"/>
</dbReference>
<dbReference type="GO" id="GO:0006420">
    <property type="term" value="P:arginyl-tRNA aminoacylation"/>
    <property type="evidence" value="ECO:0007669"/>
    <property type="project" value="InterPro"/>
</dbReference>
<comment type="caution">
    <text evidence="16">The sequence shown here is derived from an EMBL/GenBank/DDBJ whole genome shotgun (WGS) entry which is preliminary data.</text>
</comment>
<dbReference type="SUPFAM" id="SSF47616">
    <property type="entry name" value="GST C-terminal domain-like"/>
    <property type="match status" value="1"/>
</dbReference>
<keyword evidence="8 13" id="KW-0067">ATP-binding</keyword>
<dbReference type="Pfam" id="PF05746">
    <property type="entry name" value="DALR_1"/>
    <property type="match status" value="1"/>
</dbReference>
<dbReference type="InterPro" id="IPR001278">
    <property type="entry name" value="Arg-tRNA-ligase"/>
</dbReference>
<dbReference type="CDD" id="cd00671">
    <property type="entry name" value="ArgRS_core"/>
    <property type="match status" value="1"/>
</dbReference>
<organism evidence="16 17">
    <name type="scientific">Hondaea fermentalgiana</name>
    <dbReference type="NCBI Taxonomy" id="2315210"/>
    <lineage>
        <taxon>Eukaryota</taxon>
        <taxon>Sar</taxon>
        <taxon>Stramenopiles</taxon>
        <taxon>Bigyra</taxon>
        <taxon>Labyrinthulomycetes</taxon>
        <taxon>Thraustochytrida</taxon>
        <taxon>Thraustochytriidae</taxon>
        <taxon>Hondaea</taxon>
    </lineage>
</organism>
<evidence type="ECO:0000256" key="7">
    <source>
        <dbReference type="ARBA" id="ARBA00022741"/>
    </source>
</evidence>
<evidence type="ECO:0000256" key="8">
    <source>
        <dbReference type="ARBA" id="ARBA00022840"/>
    </source>
</evidence>
<evidence type="ECO:0000256" key="1">
    <source>
        <dbReference type="ARBA" id="ARBA00004496"/>
    </source>
</evidence>
<proteinExistence type="inferred from homology"/>
<comment type="subunit">
    <text evidence="3">Monomer.</text>
</comment>
<dbReference type="SMART" id="SM00836">
    <property type="entry name" value="DALR_1"/>
    <property type="match status" value="1"/>
</dbReference>
<dbReference type="InParanoid" id="A0A2R5GEX9"/>
<evidence type="ECO:0000256" key="3">
    <source>
        <dbReference type="ARBA" id="ARBA00011245"/>
    </source>
</evidence>
<dbReference type="PRINTS" id="PR01038">
    <property type="entry name" value="TRNASYNTHARG"/>
</dbReference>
<dbReference type="EMBL" id="BEYU01000053">
    <property type="protein sequence ID" value="GBG29145.1"/>
    <property type="molecule type" value="Genomic_DNA"/>
</dbReference>
<keyword evidence="5" id="KW-0963">Cytoplasm</keyword>
<keyword evidence="17" id="KW-1185">Reference proteome</keyword>
<dbReference type="SUPFAM" id="SSF52374">
    <property type="entry name" value="Nucleotidylyl transferase"/>
    <property type="match status" value="1"/>
</dbReference>
<dbReference type="Pfam" id="PF03485">
    <property type="entry name" value="Arg_tRNA_synt_N"/>
    <property type="match status" value="1"/>
</dbReference>
<dbReference type="InterPro" id="IPR036282">
    <property type="entry name" value="Glutathione-S-Trfase_C_sf"/>
</dbReference>
<evidence type="ECO:0000256" key="12">
    <source>
        <dbReference type="ARBA" id="ARBA00049339"/>
    </source>
</evidence>
<comment type="catalytic activity">
    <reaction evidence="12">
        <text>tRNA(Arg) + L-arginine + ATP = L-arginyl-tRNA(Arg) + AMP + diphosphate</text>
        <dbReference type="Rhea" id="RHEA:20301"/>
        <dbReference type="Rhea" id="RHEA-COMP:9658"/>
        <dbReference type="Rhea" id="RHEA-COMP:9673"/>
        <dbReference type="ChEBI" id="CHEBI:30616"/>
        <dbReference type="ChEBI" id="CHEBI:32682"/>
        <dbReference type="ChEBI" id="CHEBI:33019"/>
        <dbReference type="ChEBI" id="CHEBI:78442"/>
        <dbReference type="ChEBI" id="CHEBI:78513"/>
        <dbReference type="ChEBI" id="CHEBI:456215"/>
        <dbReference type="EC" id="6.1.1.19"/>
    </reaction>
</comment>
<dbReference type="FunFam" id="1.10.730.10:FF:000006">
    <property type="entry name" value="Arginyl-tRNA synthetase 2, mitochondrial"/>
    <property type="match status" value="1"/>
</dbReference>
<dbReference type="PANTHER" id="PTHR11956:SF5">
    <property type="entry name" value="ARGININE--TRNA LIGASE, CYTOPLASMIC"/>
    <property type="match status" value="1"/>
</dbReference>
<protein>
    <recommendedName>
        <fullName evidence="4">arginine--tRNA ligase</fullName>
        <ecNumber evidence="4">6.1.1.19</ecNumber>
    </recommendedName>
    <alternativeName>
        <fullName evidence="11">Arginyl-tRNA synthetase</fullName>
    </alternativeName>
</protein>
<evidence type="ECO:0000259" key="14">
    <source>
        <dbReference type="SMART" id="SM00836"/>
    </source>
</evidence>
<dbReference type="GO" id="GO:0005737">
    <property type="term" value="C:cytoplasm"/>
    <property type="evidence" value="ECO:0007669"/>
    <property type="project" value="UniProtKB-SubCell"/>
</dbReference>
<dbReference type="Proteomes" id="UP000241890">
    <property type="component" value="Unassembled WGS sequence"/>
</dbReference>
<evidence type="ECO:0000313" key="16">
    <source>
        <dbReference type="EMBL" id="GBG29145.1"/>
    </source>
</evidence>
<keyword evidence="6 13" id="KW-0436">Ligase</keyword>
<dbReference type="GO" id="GO:0004814">
    <property type="term" value="F:arginine-tRNA ligase activity"/>
    <property type="evidence" value="ECO:0007669"/>
    <property type="project" value="UniProtKB-EC"/>
</dbReference>
<dbReference type="InterPro" id="IPR009080">
    <property type="entry name" value="tRNAsynth_Ia_anticodon-bd"/>
</dbReference>
<feature type="domain" description="Arginyl tRNA synthetase N-terminal" evidence="15">
    <location>
        <begin position="198"/>
        <end position="290"/>
    </location>
</feature>
<comment type="subcellular location">
    <subcellularLocation>
        <location evidence="1">Cytoplasm</location>
    </subcellularLocation>
</comment>
<dbReference type="InterPro" id="IPR014729">
    <property type="entry name" value="Rossmann-like_a/b/a_fold"/>
</dbReference>
<evidence type="ECO:0000313" key="17">
    <source>
        <dbReference type="Proteomes" id="UP000241890"/>
    </source>
</evidence>
<keyword evidence="7 13" id="KW-0547">Nucleotide-binding</keyword>
<evidence type="ECO:0000256" key="4">
    <source>
        <dbReference type="ARBA" id="ARBA00012837"/>
    </source>
</evidence>
<sequence>MATPMKLISGPGAAARLAAYKCKVAAALSGATIEIVNAAKTVVPSPGRLPVLALAKGKAPLLGEHAICRYLLAAGMPKIDNTSITMNELAEFDEIVLGASAASADALDTSLEDRLAKLTGPYLASETLSLADVCIGCSLRFAKERGLSLGPLASSWLEKLTMKHPEFDSCLKSSEDEFKIALFSYLDNAQDPQSDLWKVVKEACDLAVAKELPGMDSNVQEGFSKNDGPKPDFQLNSAMALFKRARRADWKEPKDAAEALAQHLRDEPRVYPDIIERAEVSGKGFINLFLNEKLVAERLRKIVEQGELSPPRALSLKKVALDFSSPNVAKEMHVGHLRSTVIGEVLCRMLTFQGHEVKRINHVGDWGTQFGMLLTYMRHNNPNYLEETPSISDLNAFYKAAKKAFDESEEFKEESRLEVVKLQAGDPQAVAGWKLYLSISESMLNQIYDRLNVSFPDGVTGESFYNSRIPGIVEELDKLGLLENDDGARVIRTEANSVPIFVVKRDGGYGYDTTDMAAIKYRAQELGCDWLVYVTDAGQQRHFFAVFEAALRAGYIDDSVQCDHVAFGVVQGADRQRFRTREGGTVRLVDLLDEARDRMAKDLEERIEAKTCLLTKEEAPDAANKLGYSAVKYFDLKNARIKDYVFNYDLMLQSDGDTAVYLMYTYARMCSIERTVKDVIGKDVDAIIEEGKATFCVERMRSQEWDLALAILRFGDRFDESVSKLQPHHLCKYVYEVCRAASKFYNTHQLIIKSEKKLADEHGVNWLILIRSVRVALKTSMTILGLDLLERI</sequence>
<evidence type="ECO:0000259" key="15">
    <source>
        <dbReference type="SMART" id="SM01016"/>
    </source>
</evidence>
<dbReference type="GO" id="GO:0005524">
    <property type="term" value="F:ATP binding"/>
    <property type="evidence" value="ECO:0007669"/>
    <property type="project" value="UniProtKB-KW"/>
</dbReference>
<dbReference type="SUPFAM" id="SSF47323">
    <property type="entry name" value="Anticodon-binding domain of a subclass of class I aminoacyl-tRNA synthetases"/>
    <property type="match status" value="1"/>
</dbReference>
<dbReference type="HAMAP" id="MF_00123">
    <property type="entry name" value="Arg_tRNA_synth"/>
    <property type="match status" value="1"/>
</dbReference>
<evidence type="ECO:0000256" key="10">
    <source>
        <dbReference type="ARBA" id="ARBA00023146"/>
    </source>
</evidence>
<dbReference type="Gene3D" id="3.30.1360.70">
    <property type="entry name" value="Arginyl tRNA synthetase N-terminal domain"/>
    <property type="match status" value="1"/>
</dbReference>
<keyword evidence="9 13" id="KW-0648">Protein biosynthesis</keyword>
<dbReference type="FunCoup" id="A0A2R5GEX9">
    <property type="interactions" value="426"/>
</dbReference>
<accession>A0A2R5GEX9</accession>
<dbReference type="Gene3D" id="3.40.50.620">
    <property type="entry name" value="HUPs"/>
    <property type="match status" value="1"/>
</dbReference>
<dbReference type="NCBIfam" id="TIGR00456">
    <property type="entry name" value="argS"/>
    <property type="match status" value="1"/>
</dbReference>
<dbReference type="PANTHER" id="PTHR11956">
    <property type="entry name" value="ARGINYL-TRNA SYNTHETASE"/>
    <property type="match status" value="1"/>
</dbReference>
<dbReference type="AlphaFoldDB" id="A0A2R5GEX9"/>
<evidence type="ECO:0000256" key="6">
    <source>
        <dbReference type="ARBA" id="ARBA00022598"/>
    </source>
</evidence>
<evidence type="ECO:0000256" key="2">
    <source>
        <dbReference type="ARBA" id="ARBA00005594"/>
    </source>
</evidence>
<reference evidence="16 17" key="1">
    <citation type="submission" date="2017-12" db="EMBL/GenBank/DDBJ databases">
        <title>Sequencing, de novo assembly and annotation of complete genome of a new Thraustochytrid species, strain FCC1311.</title>
        <authorList>
            <person name="Sedici K."/>
            <person name="Godart F."/>
            <person name="Aiese Cigliano R."/>
            <person name="Sanseverino W."/>
            <person name="Barakat M."/>
            <person name="Ortet P."/>
            <person name="Marechal E."/>
            <person name="Cagnac O."/>
            <person name="Amato A."/>
        </authorList>
    </citation>
    <scope>NUCLEOTIDE SEQUENCE [LARGE SCALE GENOMIC DNA]</scope>
</reference>
<dbReference type="PROSITE" id="PS00178">
    <property type="entry name" value="AA_TRNA_LIGASE_I"/>
    <property type="match status" value="1"/>
</dbReference>
<dbReference type="InterPro" id="IPR005148">
    <property type="entry name" value="Arg-tRNA-synth_N"/>
</dbReference>